<reference evidence="2" key="1">
    <citation type="submission" date="2014-09" db="EMBL/GenBank/DDBJ databases">
        <authorList>
            <person name="Magalhaes I.L.F."/>
            <person name="Oliveira U."/>
            <person name="Santos F.R."/>
            <person name="Vidigal T.H.D.A."/>
            <person name="Brescovit A.D."/>
            <person name="Santos A.J."/>
        </authorList>
    </citation>
    <scope>NUCLEOTIDE SEQUENCE</scope>
    <source>
        <tissue evidence="2">Shoot tissue taken approximately 20 cm above the soil surface</tissue>
    </source>
</reference>
<protein>
    <submittedName>
        <fullName evidence="2">Uncharacterized protein</fullName>
    </submittedName>
</protein>
<evidence type="ECO:0000256" key="1">
    <source>
        <dbReference type="SAM" id="MobiDB-lite"/>
    </source>
</evidence>
<dbReference type="AlphaFoldDB" id="A0A0A9DG74"/>
<dbReference type="EMBL" id="GBRH01215118">
    <property type="protein sequence ID" value="JAD82777.1"/>
    <property type="molecule type" value="Transcribed_RNA"/>
</dbReference>
<proteinExistence type="predicted"/>
<name>A0A0A9DG74_ARUDO</name>
<evidence type="ECO:0000313" key="2">
    <source>
        <dbReference type="EMBL" id="JAD82777.1"/>
    </source>
</evidence>
<feature type="region of interest" description="Disordered" evidence="1">
    <location>
        <begin position="33"/>
        <end position="61"/>
    </location>
</feature>
<sequence length="142" mass="15764">MDSKWRGTGRVVLYRAEEDGPAEQDDVAGLVERARPEVPRAAQRPRSKEAGTPRMARRRRQRHVAARVRFHLTRAFFAVNTGGGRRTCTRAGTRWGWQPASGEDIEGGGRTSAVSPSKPALGLPIGHRAIQARRRRHALPRA</sequence>
<reference evidence="2" key="2">
    <citation type="journal article" date="2015" name="Data Brief">
        <title>Shoot transcriptome of the giant reed, Arundo donax.</title>
        <authorList>
            <person name="Barrero R.A."/>
            <person name="Guerrero F.D."/>
            <person name="Moolhuijzen P."/>
            <person name="Goolsby J.A."/>
            <person name="Tidwell J."/>
            <person name="Bellgard S.E."/>
            <person name="Bellgard M.I."/>
        </authorList>
    </citation>
    <scope>NUCLEOTIDE SEQUENCE</scope>
    <source>
        <tissue evidence="2">Shoot tissue taken approximately 20 cm above the soil surface</tissue>
    </source>
</reference>
<organism evidence="2">
    <name type="scientific">Arundo donax</name>
    <name type="common">Giant reed</name>
    <name type="synonym">Donax arundinaceus</name>
    <dbReference type="NCBI Taxonomy" id="35708"/>
    <lineage>
        <taxon>Eukaryota</taxon>
        <taxon>Viridiplantae</taxon>
        <taxon>Streptophyta</taxon>
        <taxon>Embryophyta</taxon>
        <taxon>Tracheophyta</taxon>
        <taxon>Spermatophyta</taxon>
        <taxon>Magnoliopsida</taxon>
        <taxon>Liliopsida</taxon>
        <taxon>Poales</taxon>
        <taxon>Poaceae</taxon>
        <taxon>PACMAD clade</taxon>
        <taxon>Arundinoideae</taxon>
        <taxon>Arundineae</taxon>
        <taxon>Arundo</taxon>
    </lineage>
</organism>
<feature type="region of interest" description="Disordered" evidence="1">
    <location>
        <begin position="90"/>
        <end position="122"/>
    </location>
</feature>
<accession>A0A0A9DG74</accession>